<proteinExistence type="predicted"/>
<gene>
    <name evidence="2" type="ORF">EU96_0392</name>
</gene>
<name>A0A0A2AD53_PROMR</name>
<accession>A0A0A2AD53</accession>
<feature type="transmembrane region" description="Helical" evidence="1">
    <location>
        <begin position="14"/>
        <end position="38"/>
    </location>
</feature>
<reference evidence="3" key="1">
    <citation type="journal article" date="2014" name="Sci. Data">
        <title>Genomes of diverse isolates of the marine cyanobacterium Prochlorococcus.</title>
        <authorList>
            <person name="Biller S."/>
            <person name="Berube P."/>
            <person name="Thompson J."/>
            <person name="Kelly L."/>
            <person name="Roggensack S."/>
            <person name="Awad L."/>
            <person name="Roache-Johnson K."/>
            <person name="Ding H."/>
            <person name="Giovannoni S.J."/>
            <person name="Moore L.R."/>
            <person name="Chisholm S.W."/>
        </authorList>
    </citation>
    <scope>NUCLEOTIDE SEQUENCE [LARGE SCALE GENOMIC DNA]</scope>
    <source>
        <strain evidence="3">MIT 9302</strain>
    </source>
</reference>
<dbReference type="AlphaFoldDB" id="A0A0A2AD53"/>
<keyword evidence="1" id="KW-0472">Membrane</keyword>
<comment type="caution">
    <text evidence="2">The sequence shown here is derived from an EMBL/GenBank/DDBJ whole genome shotgun (WGS) entry which is preliminary data.</text>
</comment>
<keyword evidence="1" id="KW-1133">Transmembrane helix</keyword>
<evidence type="ECO:0000313" key="3">
    <source>
        <dbReference type="Proteomes" id="UP000030445"/>
    </source>
</evidence>
<protein>
    <submittedName>
        <fullName evidence="2">Uncharacterized protein</fullName>
    </submittedName>
</protein>
<evidence type="ECO:0000256" key="1">
    <source>
        <dbReference type="SAM" id="Phobius"/>
    </source>
</evidence>
<dbReference type="EMBL" id="JNAM01000005">
    <property type="protein sequence ID" value="KGF98429.1"/>
    <property type="molecule type" value="Genomic_DNA"/>
</dbReference>
<dbReference type="Proteomes" id="UP000030445">
    <property type="component" value="Unassembled WGS sequence"/>
</dbReference>
<evidence type="ECO:0000313" key="2">
    <source>
        <dbReference type="EMBL" id="KGF98429.1"/>
    </source>
</evidence>
<organism evidence="2 3">
    <name type="scientific">Prochlorococcus marinus str. MIT 9302</name>
    <dbReference type="NCBI Taxonomy" id="74545"/>
    <lineage>
        <taxon>Bacteria</taxon>
        <taxon>Bacillati</taxon>
        <taxon>Cyanobacteriota</taxon>
        <taxon>Cyanophyceae</taxon>
        <taxon>Synechococcales</taxon>
        <taxon>Prochlorococcaceae</taxon>
        <taxon>Prochlorococcus</taxon>
    </lineage>
</organism>
<sequence>MISFLTYEVYLNKFIILTSFVLLIFITLAVIYISYVSWKDKKRLKK</sequence>
<keyword evidence="1" id="KW-0812">Transmembrane</keyword>